<accession>A0A0A9DNM5</accession>
<reference evidence="2" key="1">
    <citation type="submission" date="2014-09" db="EMBL/GenBank/DDBJ databases">
        <authorList>
            <person name="Magalhaes I.L.F."/>
            <person name="Oliveira U."/>
            <person name="Santos F.R."/>
            <person name="Vidigal T.H.D.A."/>
            <person name="Brescovit A.D."/>
            <person name="Santos A.J."/>
        </authorList>
    </citation>
    <scope>NUCLEOTIDE SEQUENCE</scope>
    <source>
        <tissue evidence="2">Shoot tissue taken approximately 20 cm above the soil surface</tissue>
    </source>
</reference>
<sequence>MAAGGPRIMPLMMGKQKAAVFPDPVCAHAMRSRPASEIGMACRCTGVGRTYLHRRMLSLSASPRSISAKVETGGGTSRPLVSTGMSSYASKLIPEFWCSSNGAGSAAAAASESAKGLGSRSHRPGRGLPEPKAEAAGRERRPGAARGGGAEEGRGAEEEERLRRWGGT</sequence>
<proteinExistence type="predicted"/>
<dbReference type="EMBL" id="GBRH01207751">
    <property type="protein sequence ID" value="JAD90144.1"/>
    <property type="molecule type" value="Transcribed_RNA"/>
</dbReference>
<reference evidence="2" key="2">
    <citation type="journal article" date="2015" name="Data Brief">
        <title>Shoot transcriptome of the giant reed, Arundo donax.</title>
        <authorList>
            <person name="Barrero R.A."/>
            <person name="Guerrero F.D."/>
            <person name="Moolhuijzen P."/>
            <person name="Goolsby J.A."/>
            <person name="Tidwell J."/>
            <person name="Bellgard S.E."/>
            <person name="Bellgard M.I."/>
        </authorList>
    </citation>
    <scope>NUCLEOTIDE SEQUENCE</scope>
    <source>
        <tissue evidence="2">Shoot tissue taken approximately 20 cm above the soil surface</tissue>
    </source>
</reference>
<feature type="compositionally biased region" description="Basic and acidic residues" evidence="1">
    <location>
        <begin position="129"/>
        <end position="142"/>
    </location>
</feature>
<protein>
    <submittedName>
        <fullName evidence="2">Uncharacterized protein</fullName>
    </submittedName>
</protein>
<feature type="compositionally biased region" description="Low complexity" evidence="1">
    <location>
        <begin position="108"/>
        <end position="119"/>
    </location>
</feature>
<organism evidence="2">
    <name type="scientific">Arundo donax</name>
    <name type="common">Giant reed</name>
    <name type="synonym">Donax arundinaceus</name>
    <dbReference type="NCBI Taxonomy" id="35708"/>
    <lineage>
        <taxon>Eukaryota</taxon>
        <taxon>Viridiplantae</taxon>
        <taxon>Streptophyta</taxon>
        <taxon>Embryophyta</taxon>
        <taxon>Tracheophyta</taxon>
        <taxon>Spermatophyta</taxon>
        <taxon>Magnoliopsida</taxon>
        <taxon>Liliopsida</taxon>
        <taxon>Poales</taxon>
        <taxon>Poaceae</taxon>
        <taxon>PACMAD clade</taxon>
        <taxon>Arundinoideae</taxon>
        <taxon>Arundineae</taxon>
        <taxon>Arundo</taxon>
    </lineage>
</organism>
<name>A0A0A9DNM5_ARUDO</name>
<evidence type="ECO:0000313" key="2">
    <source>
        <dbReference type="EMBL" id="JAD90144.1"/>
    </source>
</evidence>
<feature type="compositionally biased region" description="Basic and acidic residues" evidence="1">
    <location>
        <begin position="149"/>
        <end position="168"/>
    </location>
</feature>
<evidence type="ECO:0000256" key="1">
    <source>
        <dbReference type="SAM" id="MobiDB-lite"/>
    </source>
</evidence>
<dbReference type="AlphaFoldDB" id="A0A0A9DNM5"/>
<feature type="region of interest" description="Disordered" evidence="1">
    <location>
        <begin position="108"/>
        <end position="168"/>
    </location>
</feature>